<keyword evidence="1" id="KW-1185">Reference proteome</keyword>
<name>A0A915JFQ7_ROMCU</name>
<dbReference type="WBParaSite" id="nRc.2.0.1.t25019-RA">
    <property type="protein sequence ID" value="nRc.2.0.1.t25019-RA"/>
    <property type="gene ID" value="nRc.2.0.1.g25019"/>
</dbReference>
<reference evidence="2" key="1">
    <citation type="submission" date="2022-11" db="UniProtKB">
        <authorList>
            <consortium name="WormBaseParasite"/>
        </authorList>
    </citation>
    <scope>IDENTIFICATION</scope>
</reference>
<protein>
    <submittedName>
        <fullName evidence="2">Uncharacterized protein</fullName>
    </submittedName>
</protein>
<evidence type="ECO:0000313" key="1">
    <source>
        <dbReference type="Proteomes" id="UP000887565"/>
    </source>
</evidence>
<sequence length="7" mass="764">MTSMPPT</sequence>
<proteinExistence type="predicted"/>
<accession>A0A915JFQ7</accession>
<evidence type="ECO:0000313" key="2">
    <source>
        <dbReference type="WBParaSite" id="nRc.2.0.1.t25019-RA"/>
    </source>
</evidence>
<organism evidence="1 2">
    <name type="scientific">Romanomermis culicivorax</name>
    <name type="common">Nematode worm</name>
    <dbReference type="NCBI Taxonomy" id="13658"/>
    <lineage>
        <taxon>Eukaryota</taxon>
        <taxon>Metazoa</taxon>
        <taxon>Ecdysozoa</taxon>
        <taxon>Nematoda</taxon>
        <taxon>Enoplea</taxon>
        <taxon>Dorylaimia</taxon>
        <taxon>Mermithida</taxon>
        <taxon>Mermithoidea</taxon>
        <taxon>Mermithidae</taxon>
        <taxon>Romanomermis</taxon>
    </lineage>
</organism>
<dbReference type="Proteomes" id="UP000887565">
    <property type="component" value="Unplaced"/>
</dbReference>